<feature type="transmembrane region" description="Helical" evidence="5">
    <location>
        <begin position="49"/>
        <end position="70"/>
    </location>
</feature>
<protein>
    <submittedName>
        <fullName evidence="7">SulP family sulfate permease</fullName>
    </submittedName>
</protein>
<dbReference type="RefSeq" id="WP_100421992.1">
    <property type="nucleotide sequence ID" value="NZ_BOOX01000003.1"/>
</dbReference>
<dbReference type="AlphaFoldDB" id="A0A2M9D0C5"/>
<feature type="transmembrane region" description="Helical" evidence="5">
    <location>
        <begin position="376"/>
        <end position="394"/>
    </location>
</feature>
<feature type="domain" description="STAS" evidence="6">
    <location>
        <begin position="436"/>
        <end position="555"/>
    </location>
</feature>
<dbReference type="OrthoDB" id="9771198at2"/>
<dbReference type="GO" id="GO:0055085">
    <property type="term" value="P:transmembrane transport"/>
    <property type="evidence" value="ECO:0007669"/>
    <property type="project" value="InterPro"/>
</dbReference>
<dbReference type="PROSITE" id="PS50801">
    <property type="entry name" value="STAS"/>
    <property type="match status" value="1"/>
</dbReference>
<feature type="transmembrane region" description="Helical" evidence="5">
    <location>
        <begin position="99"/>
        <end position="118"/>
    </location>
</feature>
<feature type="transmembrane region" description="Helical" evidence="5">
    <location>
        <begin position="323"/>
        <end position="342"/>
    </location>
</feature>
<feature type="transmembrane region" description="Helical" evidence="5">
    <location>
        <begin position="175"/>
        <end position="193"/>
    </location>
</feature>
<dbReference type="EMBL" id="PGFE01000001">
    <property type="protein sequence ID" value="PJJ77644.1"/>
    <property type="molecule type" value="Genomic_DNA"/>
</dbReference>
<feature type="transmembrane region" description="Helical" evidence="5">
    <location>
        <begin position="348"/>
        <end position="369"/>
    </location>
</feature>
<evidence type="ECO:0000313" key="7">
    <source>
        <dbReference type="EMBL" id="PJJ77644.1"/>
    </source>
</evidence>
<feature type="transmembrane region" description="Helical" evidence="5">
    <location>
        <begin position="246"/>
        <end position="263"/>
    </location>
</feature>
<dbReference type="InterPro" id="IPR001902">
    <property type="entry name" value="SLC26A/SulP_fam"/>
</dbReference>
<dbReference type="PROSITE" id="PS51318">
    <property type="entry name" value="TAT"/>
    <property type="match status" value="1"/>
</dbReference>
<evidence type="ECO:0000313" key="8">
    <source>
        <dbReference type="Proteomes" id="UP000231693"/>
    </source>
</evidence>
<comment type="caution">
    <text evidence="7">The sequence shown here is derived from an EMBL/GenBank/DDBJ whole genome shotgun (WGS) entry which is preliminary data.</text>
</comment>
<comment type="subcellular location">
    <subcellularLocation>
        <location evidence="1">Membrane</location>
        <topology evidence="1">Multi-pass membrane protein</topology>
    </subcellularLocation>
</comment>
<keyword evidence="8" id="KW-1185">Reference proteome</keyword>
<dbReference type="InterPro" id="IPR036513">
    <property type="entry name" value="STAS_dom_sf"/>
</dbReference>
<evidence type="ECO:0000256" key="5">
    <source>
        <dbReference type="SAM" id="Phobius"/>
    </source>
</evidence>
<dbReference type="Proteomes" id="UP000231693">
    <property type="component" value="Unassembled WGS sequence"/>
</dbReference>
<dbReference type="PANTHER" id="PTHR11814">
    <property type="entry name" value="SULFATE TRANSPORTER"/>
    <property type="match status" value="1"/>
</dbReference>
<accession>A0A2M9D0C5</accession>
<keyword evidence="2 5" id="KW-0812">Transmembrane</keyword>
<dbReference type="Gene3D" id="3.30.750.24">
    <property type="entry name" value="STAS domain"/>
    <property type="match status" value="1"/>
</dbReference>
<keyword evidence="4 5" id="KW-0472">Membrane</keyword>
<sequence length="564" mass="57630">MTTSPPARPYSSPSRRDSLRSGVAAGFATGVFSIPEGMAYAQLAGVDPVYGLYSGIVATLVAALTTGSVLMISTLTSAIALSTGSVLSAAAITDAQMPGALFTVTLLTGAVMFLLGVLRLGSLVNFVSSSVMTGFVAGASVLIILGELGDFSGYEPEGGNKLTQTWDWLTHVGSWDLPTTLVAVASLALVIVGKRFSLTAKLAPVLVLVVMTVVVALADLGSVATVGDIASIPRGLPGPEAPAFDLVPTLALGAVSVALVALVQGAGISTAYPNPDGSPAPPSRDFLGQGLGNLAGSFFQSMPTGGSLSRTGISVSGGARSRWGGVLAAVWLAALLVLLGSLAERVPLAVIAGLLFVIAGELVLGRVAYVRMAFETSYVSFAAGALTFVSALFVPLQWTIFLGAGLSIAVFVASSSRAGRVDGLVRGDDGYWQEGPVPDVVRPGEVVVLGLRGWSFFAEFPRLAGLLPDPRGARGAVVVLRLHAVPDMNMTGLRALDAYRHALAQEHATLVLAGVQPRLAAKLERTGVGRGVGTANVFAARPGITQSLDAAVQHARRLASPPAG</sequence>
<dbReference type="CDD" id="cd07042">
    <property type="entry name" value="STAS_SulP_like_sulfate_transporter"/>
    <property type="match status" value="1"/>
</dbReference>
<dbReference type="InterPro" id="IPR002645">
    <property type="entry name" value="STAS_dom"/>
</dbReference>
<feature type="transmembrane region" description="Helical" evidence="5">
    <location>
        <begin position="123"/>
        <end position="145"/>
    </location>
</feature>
<reference evidence="7 8" key="1">
    <citation type="submission" date="2017-11" db="EMBL/GenBank/DDBJ databases">
        <title>Genomic Encyclopedia of Archaeal and Bacterial Type Strains, Phase II (KMG-II): From Individual Species to Whole Genera.</title>
        <authorList>
            <person name="Goeker M."/>
        </authorList>
    </citation>
    <scope>NUCLEOTIDE SEQUENCE [LARGE SCALE GENOMIC DNA]</scope>
    <source>
        <strain evidence="7 8">DSM 25478</strain>
    </source>
</reference>
<evidence type="ECO:0000256" key="4">
    <source>
        <dbReference type="ARBA" id="ARBA00023136"/>
    </source>
</evidence>
<dbReference type="SUPFAM" id="SSF52091">
    <property type="entry name" value="SpoIIaa-like"/>
    <property type="match status" value="1"/>
</dbReference>
<dbReference type="GO" id="GO:0016020">
    <property type="term" value="C:membrane"/>
    <property type="evidence" value="ECO:0007669"/>
    <property type="project" value="UniProtKB-SubCell"/>
</dbReference>
<evidence type="ECO:0000259" key="6">
    <source>
        <dbReference type="PROSITE" id="PS50801"/>
    </source>
</evidence>
<dbReference type="InterPro" id="IPR011547">
    <property type="entry name" value="SLC26A/SulP_dom"/>
</dbReference>
<name>A0A2M9D0C5_9CELL</name>
<dbReference type="Pfam" id="PF00916">
    <property type="entry name" value="Sulfate_transp"/>
    <property type="match status" value="1"/>
</dbReference>
<gene>
    <name evidence="7" type="ORF">CLV28_0869</name>
</gene>
<evidence type="ECO:0000256" key="2">
    <source>
        <dbReference type="ARBA" id="ARBA00022692"/>
    </source>
</evidence>
<organism evidence="7 8">
    <name type="scientific">Sediminihabitans luteus</name>
    <dbReference type="NCBI Taxonomy" id="1138585"/>
    <lineage>
        <taxon>Bacteria</taxon>
        <taxon>Bacillati</taxon>
        <taxon>Actinomycetota</taxon>
        <taxon>Actinomycetes</taxon>
        <taxon>Micrococcales</taxon>
        <taxon>Cellulomonadaceae</taxon>
        <taxon>Sediminihabitans</taxon>
    </lineage>
</organism>
<proteinExistence type="predicted"/>
<feature type="transmembrane region" description="Helical" evidence="5">
    <location>
        <begin position="205"/>
        <end position="226"/>
    </location>
</feature>
<keyword evidence="3 5" id="KW-1133">Transmembrane helix</keyword>
<evidence type="ECO:0000256" key="1">
    <source>
        <dbReference type="ARBA" id="ARBA00004141"/>
    </source>
</evidence>
<evidence type="ECO:0000256" key="3">
    <source>
        <dbReference type="ARBA" id="ARBA00022989"/>
    </source>
</evidence>
<dbReference type="InterPro" id="IPR006311">
    <property type="entry name" value="TAT_signal"/>
</dbReference>
<dbReference type="Pfam" id="PF01740">
    <property type="entry name" value="STAS"/>
    <property type="match status" value="1"/>
</dbReference>